<sequence length="290" mass="32761">MSLQHCLSLGLLVFLAVTTQGAEPVTDNELKTFSENLLRKDNTNDSLQVTVKTQGATRAYATIDQAPLRLLELKPSVKRVPTVAKLIALYDNYDPDTTHNEVVTPAERKEESDFLDAVLDTPTWTYAINFLKSKGYVKGTKADMKEVLKKIWFTVYSRGNRKMGSSAFEHVFLGEIKRGEVSGLHNWIFFNNEEEKNRLNYMGYMQTVDFNGKGGIIKLHYTWNGVTKPVGSIFVGTSPELELALYTVCYFARPNNKCFLRLNGKPLYIQTYTFNSRNEKLIGSAFPSVA</sequence>
<feature type="signal peptide" evidence="11">
    <location>
        <begin position="1"/>
        <end position="21"/>
    </location>
</feature>
<keyword evidence="8 11" id="KW-0694">RNA-binding</keyword>
<dbReference type="PROSITE" id="PS51959">
    <property type="entry name" value="ENDOU"/>
    <property type="match status" value="1"/>
</dbReference>
<dbReference type="PANTHER" id="PTHR12439:SF42">
    <property type="entry name" value="ENDORIBONUCLEASE-RELATED"/>
    <property type="match status" value="1"/>
</dbReference>
<evidence type="ECO:0000256" key="4">
    <source>
        <dbReference type="ARBA" id="ARBA00022722"/>
    </source>
</evidence>
<gene>
    <name evidence="13" type="ORF">g.39135</name>
    <name evidence="14" type="ORF">g.39137</name>
</gene>
<keyword evidence="7 11" id="KW-0378">Hydrolase</keyword>
<evidence type="ECO:0000256" key="5">
    <source>
        <dbReference type="ARBA" id="ARBA00022723"/>
    </source>
</evidence>
<feature type="chain" id="PRO_5008584454" description="EndoU domain-containing protein" evidence="11">
    <location>
        <begin position="22"/>
        <end position="290"/>
    </location>
</feature>
<keyword evidence="9 11" id="KW-0464">Manganese</keyword>
<keyword evidence="5 11" id="KW-0479">Metal-binding</keyword>
<dbReference type="PANTHER" id="PTHR12439">
    <property type="entry name" value="PLACENTAL PROTEIN 11-RELATED"/>
    <property type="match status" value="1"/>
</dbReference>
<dbReference type="EMBL" id="GECU01015858">
    <property type="protein sequence ID" value="JAS91848.1"/>
    <property type="molecule type" value="Transcribed_RNA"/>
</dbReference>
<evidence type="ECO:0000256" key="6">
    <source>
        <dbReference type="ARBA" id="ARBA00022759"/>
    </source>
</evidence>
<dbReference type="InterPro" id="IPR039787">
    <property type="entry name" value="ENDOU"/>
</dbReference>
<evidence type="ECO:0000259" key="12">
    <source>
        <dbReference type="PROSITE" id="PS51959"/>
    </source>
</evidence>
<dbReference type="GO" id="GO:0004521">
    <property type="term" value="F:RNA endonuclease activity"/>
    <property type="evidence" value="ECO:0007669"/>
    <property type="project" value="UniProtKB-UniRule"/>
</dbReference>
<dbReference type="Pfam" id="PF09412">
    <property type="entry name" value="XendoU"/>
    <property type="match status" value="1"/>
</dbReference>
<evidence type="ECO:0000256" key="3">
    <source>
        <dbReference type="ARBA" id="ARBA00011245"/>
    </source>
</evidence>
<dbReference type="InterPro" id="IPR018998">
    <property type="entry name" value="EndoU_C"/>
</dbReference>
<evidence type="ECO:0000256" key="2">
    <source>
        <dbReference type="ARBA" id="ARBA00010168"/>
    </source>
</evidence>
<comment type="similarity">
    <text evidence="2 11">Belongs to the ENDOU family.</text>
</comment>
<dbReference type="GO" id="GO:0016829">
    <property type="term" value="F:lyase activity"/>
    <property type="evidence" value="ECO:0007669"/>
    <property type="project" value="UniProtKB-KW"/>
</dbReference>
<organism evidence="13">
    <name type="scientific">Homalodisca liturata</name>
    <dbReference type="NCBI Taxonomy" id="320908"/>
    <lineage>
        <taxon>Eukaryota</taxon>
        <taxon>Metazoa</taxon>
        <taxon>Ecdysozoa</taxon>
        <taxon>Arthropoda</taxon>
        <taxon>Hexapoda</taxon>
        <taxon>Insecta</taxon>
        <taxon>Pterygota</taxon>
        <taxon>Neoptera</taxon>
        <taxon>Paraneoptera</taxon>
        <taxon>Hemiptera</taxon>
        <taxon>Auchenorrhyncha</taxon>
        <taxon>Membracoidea</taxon>
        <taxon>Cicadellidae</taxon>
        <taxon>Cicadellinae</taxon>
        <taxon>Proconiini</taxon>
        <taxon>Homalodisca</taxon>
    </lineage>
</organism>
<feature type="domain" description="EndoU" evidence="12">
    <location>
        <begin position="26"/>
        <end position="290"/>
    </location>
</feature>
<dbReference type="SUPFAM" id="SSF142877">
    <property type="entry name" value="EndoU-like"/>
    <property type="match status" value="1"/>
</dbReference>
<evidence type="ECO:0000256" key="9">
    <source>
        <dbReference type="ARBA" id="ARBA00023211"/>
    </source>
</evidence>
<dbReference type="EMBL" id="GECU01032712">
    <property type="protein sequence ID" value="JAS74994.1"/>
    <property type="molecule type" value="Transcribed_RNA"/>
</dbReference>
<comment type="cofactor">
    <cofactor evidence="1 11">
        <name>Mn(2+)</name>
        <dbReference type="ChEBI" id="CHEBI:29035"/>
    </cofactor>
</comment>
<dbReference type="GO" id="GO:0016787">
    <property type="term" value="F:hydrolase activity"/>
    <property type="evidence" value="ECO:0007669"/>
    <property type="project" value="UniProtKB-KW"/>
</dbReference>
<evidence type="ECO:0000256" key="8">
    <source>
        <dbReference type="ARBA" id="ARBA00022884"/>
    </source>
</evidence>
<dbReference type="InterPro" id="IPR037227">
    <property type="entry name" value="EndoU-like"/>
</dbReference>
<evidence type="ECO:0000313" key="13">
    <source>
        <dbReference type="EMBL" id="JAS74994.1"/>
    </source>
</evidence>
<evidence type="ECO:0000256" key="1">
    <source>
        <dbReference type="ARBA" id="ARBA00001936"/>
    </source>
</evidence>
<dbReference type="AlphaFoldDB" id="A0A1B6HJW4"/>
<accession>A0A1B6HJW4</accession>
<dbReference type="GO" id="GO:0046872">
    <property type="term" value="F:metal ion binding"/>
    <property type="evidence" value="ECO:0007669"/>
    <property type="project" value="UniProtKB-UniRule"/>
</dbReference>
<keyword evidence="10" id="KW-0456">Lyase</keyword>
<proteinExistence type="inferred from homology"/>
<evidence type="ECO:0000256" key="10">
    <source>
        <dbReference type="ARBA" id="ARBA00023239"/>
    </source>
</evidence>
<evidence type="ECO:0000256" key="7">
    <source>
        <dbReference type="ARBA" id="ARBA00022801"/>
    </source>
</evidence>
<keyword evidence="11" id="KW-0732">Signal</keyword>
<reference evidence="13" key="1">
    <citation type="submission" date="2015-11" db="EMBL/GenBank/DDBJ databases">
        <title>De novo transcriptome assembly of four potential Pierce s Disease insect vectors from Arizona vineyards.</title>
        <authorList>
            <person name="Tassone E.E."/>
        </authorList>
    </citation>
    <scope>NUCLEOTIDE SEQUENCE</scope>
</reference>
<comment type="subunit">
    <text evidence="3 11">Monomer.</text>
</comment>
<dbReference type="CDD" id="cd21159">
    <property type="entry name" value="XendoU"/>
    <property type="match status" value="1"/>
</dbReference>
<protein>
    <recommendedName>
        <fullName evidence="12">EndoU domain-containing protein</fullName>
    </recommendedName>
</protein>
<evidence type="ECO:0000313" key="14">
    <source>
        <dbReference type="EMBL" id="JAS91848.1"/>
    </source>
</evidence>
<evidence type="ECO:0000256" key="11">
    <source>
        <dbReference type="RuleBase" id="RU367085"/>
    </source>
</evidence>
<dbReference type="GO" id="GO:0003723">
    <property type="term" value="F:RNA binding"/>
    <property type="evidence" value="ECO:0007669"/>
    <property type="project" value="UniProtKB-UniRule"/>
</dbReference>
<name>A0A1B6HJW4_9HEMI</name>
<keyword evidence="6 11" id="KW-0255">Endonuclease</keyword>
<keyword evidence="4 11" id="KW-0540">Nuclease</keyword>